<keyword evidence="1" id="KW-0238">DNA-binding</keyword>
<sequence length="127" mass="14941">MDIAKRLANLRRKHRYTQQQIADYLGISRGAYANYEIGNREPDASTLAKLAQMLEVSTDWLLTGKEPTSSPSEEQEFTEWLKENMGDDLFFYEFNKSPEEMKQEAIETFRAIWEIEKKKAERRKGKE</sequence>
<protein>
    <submittedName>
        <fullName evidence="3">Helix-turn-helix transcriptional regulator</fullName>
    </submittedName>
</protein>
<evidence type="ECO:0000259" key="2">
    <source>
        <dbReference type="PROSITE" id="PS50943"/>
    </source>
</evidence>
<dbReference type="CDD" id="cd00093">
    <property type="entry name" value="HTH_XRE"/>
    <property type="match status" value="1"/>
</dbReference>
<organism evidence="3 4">
    <name type="scientific">Alicyclobacillus fastidiosus</name>
    <dbReference type="NCBI Taxonomy" id="392011"/>
    <lineage>
        <taxon>Bacteria</taxon>
        <taxon>Bacillati</taxon>
        <taxon>Bacillota</taxon>
        <taxon>Bacilli</taxon>
        <taxon>Bacillales</taxon>
        <taxon>Alicyclobacillaceae</taxon>
        <taxon>Alicyclobacillus</taxon>
    </lineage>
</organism>
<accession>A0ABY6ZIY6</accession>
<evidence type="ECO:0000313" key="4">
    <source>
        <dbReference type="Proteomes" id="UP001164761"/>
    </source>
</evidence>
<dbReference type="PROSITE" id="PS50943">
    <property type="entry name" value="HTH_CROC1"/>
    <property type="match status" value="1"/>
</dbReference>
<name>A0ABY6ZIY6_9BACL</name>
<dbReference type="EMBL" id="CP104067">
    <property type="protein sequence ID" value="WAH42796.1"/>
    <property type="molecule type" value="Genomic_DNA"/>
</dbReference>
<evidence type="ECO:0000256" key="1">
    <source>
        <dbReference type="ARBA" id="ARBA00023125"/>
    </source>
</evidence>
<dbReference type="InterPro" id="IPR001387">
    <property type="entry name" value="Cro/C1-type_HTH"/>
</dbReference>
<dbReference type="Proteomes" id="UP001164761">
    <property type="component" value="Chromosome"/>
</dbReference>
<keyword evidence="4" id="KW-1185">Reference proteome</keyword>
<dbReference type="PANTHER" id="PTHR46558">
    <property type="entry name" value="TRACRIPTIONAL REGULATORY PROTEIN-RELATED-RELATED"/>
    <property type="match status" value="1"/>
</dbReference>
<dbReference type="InterPro" id="IPR010982">
    <property type="entry name" value="Lambda_DNA-bd_dom_sf"/>
</dbReference>
<evidence type="ECO:0000313" key="3">
    <source>
        <dbReference type="EMBL" id="WAH42796.1"/>
    </source>
</evidence>
<gene>
    <name evidence="3" type="ORF">NZD89_05030</name>
</gene>
<reference evidence="3" key="1">
    <citation type="submission" date="2022-08" db="EMBL/GenBank/DDBJ databases">
        <title>Alicyclobacillus fastidiosus DSM 17978, complete genome.</title>
        <authorList>
            <person name="Wang Q."/>
            <person name="Cai R."/>
            <person name="Wang Z."/>
        </authorList>
    </citation>
    <scope>NUCLEOTIDE SEQUENCE</scope>
    <source>
        <strain evidence="3">DSM 17978</strain>
    </source>
</reference>
<dbReference type="Gene3D" id="1.10.260.40">
    <property type="entry name" value="lambda repressor-like DNA-binding domains"/>
    <property type="match status" value="1"/>
</dbReference>
<dbReference type="SMART" id="SM00530">
    <property type="entry name" value="HTH_XRE"/>
    <property type="match status" value="1"/>
</dbReference>
<proteinExistence type="predicted"/>
<dbReference type="RefSeq" id="WP_268006671.1">
    <property type="nucleotide sequence ID" value="NZ_BSUT01000001.1"/>
</dbReference>
<feature type="domain" description="HTH cro/C1-type" evidence="2">
    <location>
        <begin position="7"/>
        <end position="61"/>
    </location>
</feature>
<dbReference type="PANTHER" id="PTHR46558:SF14">
    <property type="entry name" value="HTH-TYPE TRANSCRIPTIONAL REGULATOR ANSR"/>
    <property type="match status" value="1"/>
</dbReference>
<dbReference type="SUPFAM" id="SSF47413">
    <property type="entry name" value="lambda repressor-like DNA-binding domains"/>
    <property type="match status" value="1"/>
</dbReference>
<dbReference type="Pfam" id="PF12844">
    <property type="entry name" value="HTH_19"/>
    <property type="match status" value="1"/>
</dbReference>